<feature type="non-terminal residue" evidence="1">
    <location>
        <position position="32"/>
    </location>
</feature>
<name>A0A382NZA7_9ZZZZ</name>
<protein>
    <submittedName>
        <fullName evidence="1">Uncharacterized protein</fullName>
    </submittedName>
</protein>
<feature type="non-terminal residue" evidence="1">
    <location>
        <position position="1"/>
    </location>
</feature>
<reference evidence="1" key="1">
    <citation type="submission" date="2018-05" db="EMBL/GenBank/DDBJ databases">
        <authorList>
            <person name="Lanie J.A."/>
            <person name="Ng W.-L."/>
            <person name="Kazmierczak K.M."/>
            <person name="Andrzejewski T.M."/>
            <person name="Davidsen T.M."/>
            <person name="Wayne K.J."/>
            <person name="Tettelin H."/>
            <person name="Glass J.I."/>
            <person name="Rusch D."/>
            <person name="Podicherti R."/>
            <person name="Tsui H.-C.T."/>
            <person name="Winkler M.E."/>
        </authorList>
    </citation>
    <scope>NUCLEOTIDE SEQUENCE</scope>
</reference>
<dbReference type="AlphaFoldDB" id="A0A382NZA7"/>
<evidence type="ECO:0000313" key="1">
    <source>
        <dbReference type="EMBL" id="SVC66514.1"/>
    </source>
</evidence>
<gene>
    <name evidence="1" type="ORF">METZ01_LOCUS319368</name>
</gene>
<dbReference type="EMBL" id="UINC01103828">
    <property type="protein sequence ID" value="SVC66514.1"/>
    <property type="molecule type" value="Genomic_DNA"/>
</dbReference>
<proteinExistence type="predicted"/>
<sequence>RPQSSVSIPMPYWLSWDTVPRRLWRCGRRGSC</sequence>
<organism evidence="1">
    <name type="scientific">marine metagenome</name>
    <dbReference type="NCBI Taxonomy" id="408172"/>
    <lineage>
        <taxon>unclassified sequences</taxon>
        <taxon>metagenomes</taxon>
        <taxon>ecological metagenomes</taxon>
    </lineage>
</organism>
<accession>A0A382NZA7</accession>